<keyword evidence="2 5" id="KW-0963">Cytoplasm</keyword>
<dbReference type="HAMAP" id="MF_01260">
    <property type="entry name" value="Carboxylester"/>
    <property type="match status" value="1"/>
</dbReference>
<dbReference type="PANTHER" id="PTHR43689:SF8">
    <property type="entry name" value="ALPHA_BETA-HYDROLASES SUPERFAMILY PROTEIN"/>
    <property type="match status" value="1"/>
</dbReference>
<evidence type="ECO:0000256" key="2">
    <source>
        <dbReference type="ARBA" id="ARBA00022490"/>
    </source>
</evidence>
<keyword evidence="1 5" id="KW-0719">Serine esterase</keyword>
<feature type="domain" description="AB hydrolase-1" evidence="6">
    <location>
        <begin position="17"/>
        <end position="240"/>
    </location>
</feature>
<comment type="caution">
    <text evidence="7">The sequence shown here is derived from an EMBL/GenBank/DDBJ whole genome shotgun (WGS) entry which is preliminary data.</text>
</comment>
<dbReference type="GO" id="GO:0090499">
    <property type="term" value="F:pimelyl-[acyl-carrier protein] methyl ester esterase activity"/>
    <property type="evidence" value="ECO:0007669"/>
    <property type="project" value="UniProtKB-EC"/>
</dbReference>
<protein>
    <recommendedName>
        <fullName evidence="5">Pimeloyl-[acyl-carrier protein] methyl ester esterase</fullName>
        <ecNumber evidence="5">3.1.1.85</ecNumber>
    </recommendedName>
    <alternativeName>
        <fullName evidence="5">Biotin synthesis protein BioH</fullName>
    </alternativeName>
    <alternativeName>
        <fullName evidence="5">Carboxylesterase BioH</fullName>
    </alternativeName>
</protein>
<evidence type="ECO:0000256" key="5">
    <source>
        <dbReference type="HAMAP-Rule" id="MF_01260"/>
    </source>
</evidence>
<dbReference type="InterPro" id="IPR000073">
    <property type="entry name" value="AB_hydrolase_1"/>
</dbReference>
<dbReference type="EMBL" id="JADEYS010000003">
    <property type="protein sequence ID" value="MBE9396492.1"/>
    <property type="molecule type" value="Genomic_DNA"/>
</dbReference>
<keyword evidence="3 5" id="KW-0093">Biotin biosynthesis</keyword>
<dbReference type="RefSeq" id="WP_193952040.1">
    <property type="nucleotide sequence ID" value="NZ_JADEYS010000003.1"/>
</dbReference>
<dbReference type="Proteomes" id="UP000640333">
    <property type="component" value="Unassembled WGS sequence"/>
</dbReference>
<comment type="subunit">
    <text evidence="5">Monomer.</text>
</comment>
<dbReference type="Pfam" id="PF00561">
    <property type="entry name" value="Abhydrolase_1"/>
    <property type="match status" value="1"/>
</dbReference>
<comment type="pathway">
    <text evidence="5">Cofactor biosynthesis; biotin biosynthesis.</text>
</comment>
<feature type="binding site" evidence="5">
    <location>
        <begin position="84"/>
        <end position="85"/>
    </location>
    <ligand>
        <name>substrate</name>
    </ligand>
</feature>
<evidence type="ECO:0000313" key="7">
    <source>
        <dbReference type="EMBL" id="MBE9396492.1"/>
    </source>
</evidence>
<dbReference type="SUPFAM" id="SSF53474">
    <property type="entry name" value="alpha/beta-Hydrolases"/>
    <property type="match status" value="1"/>
</dbReference>
<organism evidence="7 8">
    <name type="scientific">Pontibacterium sinense</name>
    <dbReference type="NCBI Taxonomy" id="2781979"/>
    <lineage>
        <taxon>Bacteria</taxon>
        <taxon>Pseudomonadati</taxon>
        <taxon>Pseudomonadota</taxon>
        <taxon>Gammaproteobacteria</taxon>
        <taxon>Oceanospirillales</taxon>
        <taxon>Oceanospirillaceae</taxon>
        <taxon>Pontibacterium</taxon>
    </lineage>
</organism>
<evidence type="ECO:0000256" key="1">
    <source>
        <dbReference type="ARBA" id="ARBA00022487"/>
    </source>
</evidence>
<dbReference type="PRINTS" id="PR00111">
    <property type="entry name" value="ABHYDROLASE"/>
</dbReference>
<evidence type="ECO:0000256" key="3">
    <source>
        <dbReference type="ARBA" id="ARBA00022756"/>
    </source>
</evidence>
<comment type="function">
    <text evidence="5">The physiological role of BioH is to remove the methyl group introduced by BioC when the pimeloyl moiety is complete. It allows to synthesize pimeloyl-ACP via the fatty acid synthetic pathway through the hydrolysis of the ester bonds of pimeloyl-ACP esters.</text>
</comment>
<evidence type="ECO:0000259" key="6">
    <source>
        <dbReference type="Pfam" id="PF00561"/>
    </source>
</evidence>
<feature type="binding site" evidence="5">
    <location>
        <position position="234"/>
    </location>
    <ligand>
        <name>substrate</name>
    </ligand>
</feature>
<keyword evidence="8" id="KW-1185">Reference proteome</keyword>
<gene>
    <name evidence="5 7" type="primary">bioH</name>
    <name evidence="7" type="ORF">IOQ59_04370</name>
</gene>
<comment type="catalytic activity">
    <reaction evidence="5">
        <text>6-carboxyhexanoyl-[ACP] methyl ester + H2O = 6-carboxyhexanoyl-[ACP] + methanol + H(+)</text>
        <dbReference type="Rhea" id="RHEA:42700"/>
        <dbReference type="Rhea" id="RHEA-COMP:9955"/>
        <dbReference type="Rhea" id="RHEA-COMP:10186"/>
        <dbReference type="ChEBI" id="CHEBI:15377"/>
        <dbReference type="ChEBI" id="CHEBI:15378"/>
        <dbReference type="ChEBI" id="CHEBI:17790"/>
        <dbReference type="ChEBI" id="CHEBI:78846"/>
        <dbReference type="ChEBI" id="CHEBI:82735"/>
        <dbReference type="EC" id="3.1.1.85"/>
    </reaction>
</comment>
<dbReference type="InterPro" id="IPR029058">
    <property type="entry name" value="AB_hydrolase_fold"/>
</dbReference>
<dbReference type="InterPro" id="IPR010076">
    <property type="entry name" value="BioH"/>
</dbReference>
<dbReference type="EC" id="3.1.1.85" evidence="5"/>
<evidence type="ECO:0000256" key="4">
    <source>
        <dbReference type="ARBA" id="ARBA00022801"/>
    </source>
</evidence>
<accession>A0A8J7FKW4</accession>
<keyword evidence="4 5" id="KW-0378">Hydrolase</keyword>
<proteinExistence type="inferred from homology"/>
<dbReference type="PANTHER" id="PTHR43689">
    <property type="entry name" value="HYDROLASE"/>
    <property type="match status" value="1"/>
</dbReference>
<comment type="similarity">
    <text evidence="5">Belongs to the AB hydrolase superfamily. Carboxylesterase BioH family.</text>
</comment>
<dbReference type="Gene3D" id="3.40.50.1820">
    <property type="entry name" value="alpha/beta hydrolase"/>
    <property type="match status" value="1"/>
</dbReference>
<feature type="active site" evidence="5">
    <location>
        <position position="234"/>
    </location>
</feature>
<evidence type="ECO:0000313" key="8">
    <source>
        <dbReference type="Proteomes" id="UP000640333"/>
    </source>
</evidence>
<dbReference type="AlphaFoldDB" id="A0A8J7FKW4"/>
<dbReference type="NCBIfam" id="TIGR01738">
    <property type="entry name" value="bioH"/>
    <property type="match status" value="1"/>
</dbReference>
<feature type="binding site" evidence="5">
    <location>
        <begin position="146"/>
        <end position="150"/>
    </location>
    <ligand>
        <name>substrate</name>
    </ligand>
</feature>
<name>A0A8J7FKW4_9GAMM</name>
<feature type="active site" evidence="5">
    <location>
        <position position="206"/>
    </location>
</feature>
<dbReference type="GO" id="GO:0005737">
    <property type="term" value="C:cytoplasm"/>
    <property type="evidence" value="ECO:0007669"/>
    <property type="project" value="UniProtKB-SubCell"/>
</dbReference>
<comment type="subcellular location">
    <subcellularLocation>
        <location evidence="5">Cytoplasm</location>
    </subcellularLocation>
</comment>
<feature type="binding site" evidence="5">
    <location>
        <position position="23"/>
    </location>
    <ligand>
        <name>substrate</name>
    </ligand>
</feature>
<dbReference type="GO" id="GO:0009102">
    <property type="term" value="P:biotin biosynthetic process"/>
    <property type="evidence" value="ECO:0007669"/>
    <property type="project" value="UniProtKB-UniRule"/>
</dbReference>
<reference evidence="7" key="1">
    <citation type="submission" date="2020-10" db="EMBL/GenBank/DDBJ databases">
        <title>Bacterium isolated from coastal waters sediment.</title>
        <authorList>
            <person name="Chen R.-J."/>
            <person name="Lu D.-C."/>
            <person name="Zhu K.-L."/>
            <person name="Du Z.-J."/>
        </authorList>
    </citation>
    <scope>NUCLEOTIDE SEQUENCE</scope>
    <source>
        <strain evidence="7">N1Y112</strain>
    </source>
</reference>
<feature type="active site" description="Nucleophile" evidence="5">
    <location>
        <position position="84"/>
    </location>
</feature>
<sequence length="257" mass="27535">MIKLYTETCGNPSKPDLVLLHGWGMSSSVWQTVVPLLEPHFRLTLIDLPGLGKSPALEPEFTFDAAVDALLDAAPERAHWLGWSLGGQLAVAAAAKAPARISALITVASNPCFVARNDWLPAMATDTYTGFKDALNDNPTKTLTRFIMLQTQGADAGRETLKLLKQRVKDDAPAALASALTLLETDARASLIDVKQPVLMQFGDKDLLVPVAAAEACAHINDGVKTTVYDGAGHLPFISHSKMWSDEVICFLASVSA</sequence>